<evidence type="ECO:0000256" key="3">
    <source>
        <dbReference type="SAM" id="SignalP"/>
    </source>
</evidence>
<dbReference type="PANTHER" id="PTHR42341:SF1">
    <property type="entry name" value="HYDROPHOBIN"/>
    <property type="match status" value="1"/>
</dbReference>
<proteinExistence type="inferred from homology"/>
<keyword evidence="3" id="KW-0732">Signal</keyword>
<accession>A0A0C3CFX8</accession>
<dbReference type="InterPro" id="IPR036686">
    <property type="entry name" value="Class_II_Hydrophobin_sf"/>
</dbReference>
<evidence type="ECO:0008006" key="6">
    <source>
        <dbReference type="Google" id="ProtNLM"/>
    </source>
</evidence>
<evidence type="ECO:0000256" key="1">
    <source>
        <dbReference type="ARBA" id="ARBA00009576"/>
    </source>
</evidence>
<keyword evidence="5" id="KW-1185">Reference proteome</keyword>
<protein>
    <recommendedName>
        <fullName evidence="6">Hydrophobin</fullName>
    </recommendedName>
</protein>
<feature type="chain" id="PRO_5002162436" description="Hydrophobin" evidence="3">
    <location>
        <begin position="19"/>
        <end position="106"/>
    </location>
</feature>
<gene>
    <name evidence="4" type="ORF">M413DRAFT_26572</name>
</gene>
<dbReference type="Proteomes" id="UP000053424">
    <property type="component" value="Unassembled WGS sequence"/>
</dbReference>
<keyword evidence="2" id="KW-1015">Disulfide bond</keyword>
<sequence>MRFITITTVAASLAMAIAMPASDNVNINYARGATASSARLCNDDTASTALCCSTPVLGAISLDCAPPTDLPNDIPDFKKICSSDGKQAKCCFLAFVNEGFLCRNPV</sequence>
<organism evidence="4 5">
    <name type="scientific">Hebeloma cylindrosporum</name>
    <dbReference type="NCBI Taxonomy" id="76867"/>
    <lineage>
        <taxon>Eukaryota</taxon>
        <taxon>Fungi</taxon>
        <taxon>Dikarya</taxon>
        <taxon>Basidiomycota</taxon>
        <taxon>Agaricomycotina</taxon>
        <taxon>Agaricomycetes</taxon>
        <taxon>Agaricomycetidae</taxon>
        <taxon>Agaricales</taxon>
        <taxon>Agaricineae</taxon>
        <taxon>Hymenogastraceae</taxon>
        <taxon>Hebeloma</taxon>
    </lineage>
</organism>
<dbReference type="STRING" id="686832.A0A0C3CFX8"/>
<comment type="similarity">
    <text evidence="1">Belongs to the cerato-ulmin hydrophobin family.</text>
</comment>
<dbReference type="HOGENOM" id="CLU_141181_2_1_1"/>
<name>A0A0C3CFX8_HEBCY</name>
<dbReference type="AlphaFoldDB" id="A0A0C3CFX8"/>
<dbReference type="Pfam" id="PF06766">
    <property type="entry name" value="Hydrophobin_2"/>
    <property type="match status" value="1"/>
</dbReference>
<dbReference type="OrthoDB" id="2989695at2759"/>
<dbReference type="SUPFAM" id="SSF101751">
    <property type="entry name" value="Hydrophobin II, HfbII"/>
    <property type="match status" value="1"/>
</dbReference>
<reference evidence="5" key="2">
    <citation type="submission" date="2015-01" db="EMBL/GenBank/DDBJ databases">
        <title>Evolutionary Origins and Diversification of the Mycorrhizal Mutualists.</title>
        <authorList>
            <consortium name="DOE Joint Genome Institute"/>
            <consortium name="Mycorrhizal Genomics Consortium"/>
            <person name="Kohler A."/>
            <person name="Kuo A."/>
            <person name="Nagy L.G."/>
            <person name="Floudas D."/>
            <person name="Copeland A."/>
            <person name="Barry K.W."/>
            <person name="Cichocki N."/>
            <person name="Veneault-Fourrey C."/>
            <person name="LaButti K."/>
            <person name="Lindquist E.A."/>
            <person name="Lipzen A."/>
            <person name="Lundell T."/>
            <person name="Morin E."/>
            <person name="Murat C."/>
            <person name="Riley R."/>
            <person name="Ohm R."/>
            <person name="Sun H."/>
            <person name="Tunlid A."/>
            <person name="Henrissat B."/>
            <person name="Grigoriev I.V."/>
            <person name="Hibbett D.S."/>
            <person name="Martin F."/>
        </authorList>
    </citation>
    <scope>NUCLEOTIDE SEQUENCE [LARGE SCALE GENOMIC DNA]</scope>
    <source>
        <strain evidence="5">h7</strain>
    </source>
</reference>
<feature type="signal peptide" evidence="3">
    <location>
        <begin position="1"/>
        <end position="18"/>
    </location>
</feature>
<dbReference type="CDD" id="cd23508">
    <property type="entry name" value="hydrophobin_II"/>
    <property type="match status" value="1"/>
</dbReference>
<dbReference type="EMBL" id="KN831777">
    <property type="protein sequence ID" value="KIM42521.1"/>
    <property type="molecule type" value="Genomic_DNA"/>
</dbReference>
<reference evidence="4 5" key="1">
    <citation type="submission" date="2014-04" db="EMBL/GenBank/DDBJ databases">
        <authorList>
            <consortium name="DOE Joint Genome Institute"/>
            <person name="Kuo A."/>
            <person name="Gay G."/>
            <person name="Dore J."/>
            <person name="Kohler A."/>
            <person name="Nagy L.G."/>
            <person name="Floudas D."/>
            <person name="Copeland A."/>
            <person name="Barry K.W."/>
            <person name="Cichocki N."/>
            <person name="Veneault-Fourrey C."/>
            <person name="LaButti K."/>
            <person name="Lindquist E.A."/>
            <person name="Lipzen A."/>
            <person name="Lundell T."/>
            <person name="Morin E."/>
            <person name="Murat C."/>
            <person name="Sun H."/>
            <person name="Tunlid A."/>
            <person name="Henrissat B."/>
            <person name="Grigoriev I.V."/>
            <person name="Hibbett D.S."/>
            <person name="Martin F."/>
            <person name="Nordberg H.P."/>
            <person name="Cantor M.N."/>
            <person name="Hua S.X."/>
        </authorList>
    </citation>
    <scope>NUCLEOTIDE SEQUENCE [LARGE SCALE GENOMIC DNA]</scope>
    <source>
        <strain evidence="5">h7</strain>
    </source>
</reference>
<dbReference type="InterPro" id="IPR010636">
    <property type="entry name" value="Class_II_hydrophobin"/>
</dbReference>
<dbReference type="Gene3D" id="3.20.120.10">
    <property type="entry name" value="Hydrophobin"/>
    <property type="match status" value="1"/>
</dbReference>
<dbReference type="GO" id="GO:0005576">
    <property type="term" value="C:extracellular region"/>
    <property type="evidence" value="ECO:0007669"/>
    <property type="project" value="InterPro"/>
</dbReference>
<dbReference type="PANTHER" id="PTHR42341">
    <property type="entry name" value="HYDROPHOBIN"/>
    <property type="match status" value="1"/>
</dbReference>
<evidence type="ECO:0000313" key="4">
    <source>
        <dbReference type="EMBL" id="KIM42521.1"/>
    </source>
</evidence>
<evidence type="ECO:0000313" key="5">
    <source>
        <dbReference type="Proteomes" id="UP000053424"/>
    </source>
</evidence>
<evidence type="ECO:0000256" key="2">
    <source>
        <dbReference type="ARBA" id="ARBA00023157"/>
    </source>
</evidence>